<gene>
    <name evidence="3" type="primary">LOC106171252</name>
</gene>
<dbReference type="InParanoid" id="A0A1S3J997"/>
<dbReference type="PANTHER" id="PTHR21255">
    <property type="entry name" value="T-COMPLEX-ASSOCIATED-TESTIS-EXPRESSED 1/ DYNEIN LIGHT CHAIN"/>
    <property type="match status" value="1"/>
</dbReference>
<protein>
    <submittedName>
        <fullName evidence="3">Tctex1 domain-containing protein 1</fullName>
    </submittedName>
</protein>
<dbReference type="Proteomes" id="UP000085678">
    <property type="component" value="Unplaced"/>
</dbReference>
<dbReference type="CDD" id="cd21451">
    <property type="entry name" value="DLC-like_TCTEX1D"/>
    <property type="match status" value="1"/>
</dbReference>
<dbReference type="GO" id="GO:0005737">
    <property type="term" value="C:cytoplasm"/>
    <property type="evidence" value="ECO:0007669"/>
    <property type="project" value="TreeGrafter"/>
</dbReference>
<dbReference type="Pfam" id="PF03645">
    <property type="entry name" value="Tctex-1"/>
    <property type="match status" value="1"/>
</dbReference>
<dbReference type="AlphaFoldDB" id="A0A1S3J997"/>
<dbReference type="STRING" id="7574.A0A1S3J997"/>
<evidence type="ECO:0000256" key="1">
    <source>
        <dbReference type="ARBA" id="ARBA00005361"/>
    </source>
</evidence>
<evidence type="ECO:0000313" key="3">
    <source>
        <dbReference type="RefSeq" id="XP_013406977.1"/>
    </source>
</evidence>
<sequence length="170" mass="19566">MSRLHMPHTLQTKSSLFAVGHRQAAPSGSSVTAFGCGPKHDFDHDHHKKERMVCYENTYQMDPPTKFKPERVNVIIRDVLHQFLNGKEYDPIQCSVLTKEIAKEIKKRVKELGFARYKFVSVVNIGQKKDQCVRVGSRCIWDVERDNFASDTFESPHMYAVGVVFAVYFE</sequence>
<dbReference type="GeneID" id="106171252"/>
<dbReference type="PANTHER" id="PTHR21255:SF65">
    <property type="entry name" value="TCTEX1 DOMAIN-CONTAINING PROTEIN 2"/>
    <property type="match status" value="1"/>
</dbReference>
<evidence type="ECO:0000313" key="2">
    <source>
        <dbReference type="Proteomes" id="UP000085678"/>
    </source>
</evidence>
<dbReference type="GO" id="GO:0045505">
    <property type="term" value="F:dynein intermediate chain binding"/>
    <property type="evidence" value="ECO:0007669"/>
    <property type="project" value="TreeGrafter"/>
</dbReference>
<proteinExistence type="inferred from homology"/>
<name>A0A1S3J997_LINAN</name>
<dbReference type="Gene3D" id="3.30.1140.40">
    <property type="entry name" value="Tctex-1"/>
    <property type="match status" value="1"/>
</dbReference>
<accession>A0A1S3J997</accession>
<organism evidence="2 3">
    <name type="scientific">Lingula anatina</name>
    <name type="common">Brachiopod</name>
    <name type="synonym">Lingula unguis</name>
    <dbReference type="NCBI Taxonomy" id="7574"/>
    <lineage>
        <taxon>Eukaryota</taxon>
        <taxon>Metazoa</taxon>
        <taxon>Spiralia</taxon>
        <taxon>Lophotrochozoa</taxon>
        <taxon>Brachiopoda</taxon>
        <taxon>Linguliformea</taxon>
        <taxon>Lingulata</taxon>
        <taxon>Lingulida</taxon>
        <taxon>Linguloidea</taxon>
        <taxon>Lingulidae</taxon>
        <taxon>Lingula</taxon>
    </lineage>
</organism>
<dbReference type="InterPro" id="IPR005334">
    <property type="entry name" value="Tctex-1-like"/>
</dbReference>
<dbReference type="OrthoDB" id="10248487at2759"/>
<dbReference type="GO" id="GO:0007018">
    <property type="term" value="P:microtubule-based movement"/>
    <property type="evidence" value="ECO:0007669"/>
    <property type="project" value="TreeGrafter"/>
</dbReference>
<reference evidence="3" key="1">
    <citation type="submission" date="2025-08" db="UniProtKB">
        <authorList>
            <consortium name="RefSeq"/>
        </authorList>
    </citation>
    <scope>IDENTIFICATION</scope>
    <source>
        <tissue evidence="3">Gonads</tissue>
    </source>
</reference>
<dbReference type="RefSeq" id="XP_013406977.1">
    <property type="nucleotide sequence ID" value="XM_013551523.1"/>
</dbReference>
<keyword evidence="2" id="KW-1185">Reference proteome</keyword>
<dbReference type="KEGG" id="lak:106171252"/>
<dbReference type="GO" id="GO:0005868">
    <property type="term" value="C:cytoplasmic dynein complex"/>
    <property type="evidence" value="ECO:0007669"/>
    <property type="project" value="TreeGrafter"/>
</dbReference>
<dbReference type="InterPro" id="IPR038586">
    <property type="entry name" value="Tctex-1-like_sf"/>
</dbReference>
<comment type="similarity">
    <text evidence="1">Belongs to the dynein light chain Tctex-type family.</text>
</comment>